<organism evidence="2">
    <name type="scientific">marine sediment metagenome</name>
    <dbReference type="NCBI Taxonomy" id="412755"/>
    <lineage>
        <taxon>unclassified sequences</taxon>
        <taxon>metagenomes</taxon>
        <taxon>ecological metagenomes</taxon>
    </lineage>
</organism>
<sequence>MEKKLFSKFFIILASIVIVSGGVLAFFIYSYDKSVDYEIIGGKGNLVVVLDLTNQILNVSENLSSTQSFTILNQNGFANFTYLFNSNVTGVELGCDPTGDISFTLLKSNEILNGTNFTMTPSFNDFNFTVNAINNRVCPQNITATLNFSEV</sequence>
<dbReference type="EMBL" id="LAZR01020530">
    <property type="protein sequence ID" value="KKL88565.1"/>
    <property type="molecule type" value="Genomic_DNA"/>
</dbReference>
<evidence type="ECO:0000256" key="1">
    <source>
        <dbReference type="SAM" id="Phobius"/>
    </source>
</evidence>
<keyword evidence="1" id="KW-1133">Transmembrane helix</keyword>
<accession>A0A0F9I404</accession>
<name>A0A0F9I404_9ZZZZ</name>
<comment type="caution">
    <text evidence="2">The sequence shown here is derived from an EMBL/GenBank/DDBJ whole genome shotgun (WGS) entry which is preliminary data.</text>
</comment>
<protein>
    <submittedName>
        <fullName evidence="2">Uncharacterized protein</fullName>
    </submittedName>
</protein>
<keyword evidence="1" id="KW-0472">Membrane</keyword>
<feature type="transmembrane region" description="Helical" evidence="1">
    <location>
        <begin position="9"/>
        <end position="29"/>
    </location>
</feature>
<gene>
    <name evidence="2" type="ORF">LCGC14_1923440</name>
</gene>
<reference evidence="2" key="1">
    <citation type="journal article" date="2015" name="Nature">
        <title>Complex archaea that bridge the gap between prokaryotes and eukaryotes.</title>
        <authorList>
            <person name="Spang A."/>
            <person name="Saw J.H."/>
            <person name="Jorgensen S.L."/>
            <person name="Zaremba-Niedzwiedzka K."/>
            <person name="Martijn J."/>
            <person name="Lind A.E."/>
            <person name="van Eijk R."/>
            <person name="Schleper C."/>
            <person name="Guy L."/>
            <person name="Ettema T.J."/>
        </authorList>
    </citation>
    <scope>NUCLEOTIDE SEQUENCE</scope>
</reference>
<evidence type="ECO:0000313" key="2">
    <source>
        <dbReference type="EMBL" id="KKL88565.1"/>
    </source>
</evidence>
<keyword evidence="1" id="KW-0812">Transmembrane</keyword>
<proteinExistence type="predicted"/>
<dbReference type="AlphaFoldDB" id="A0A0F9I404"/>